<sequence length="176" mass="20019">MHPLKKFEYCPVCGDRHFENNSEKSKKCENCGFELFGNPSAAVAAFILNEKNELLVEERAKNPAKGTLDLPGGFADINETAEEAIKREVKEETGLEIESVSYLYSLPNLYHYSDMDINTLDIFFRCRVKDESVLHPGDDAKACKWVSITELRPEQFGLESVSRAIRKFIASRNVFF</sequence>
<evidence type="ECO:0000313" key="5">
    <source>
        <dbReference type="Proteomes" id="UP000714420"/>
    </source>
</evidence>
<dbReference type="Pfam" id="PF00293">
    <property type="entry name" value="NUDIX"/>
    <property type="match status" value="1"/>
</dbReference>
<protein>
    <submittedName>
        <fullName evidence="4">NUDIX domain-containing protein</fullName>
    </submittedName>
</protein>
<dbReference type="SUPFAM" id="SSF55811">
    <property type="entry name" value="Nudix"/>
    <property type="match status" value="1"/>
</dbReference>
<dbReference type="PROSITE" id="PS00893">
    <property type="entry name" value="NUDIX_BOX"/>
    <property type="match status" value="1"/>
</dbReference>
<keyword evidence="5" id="KW-1185">Reference proteome</keyword>
<accession>A0ABX2AQP0</accession>
<evidence type="ECO:0000259" key="3">
    <source>
        <dbReference type="PROSITE" id="PS51462"/>
    </source>
</evidence>
<dbReference type="Proteomes" id="UP000714420">
    <property type="component" value="Unassembled WGS sequence"/>
</dbReference>
<proteinExistence type="inferred from homology"/>
<dbReference type="InterPro" id="IPR000086">
    <property type="entry name" value="NUDIX_hydrolase_dom"/>
</dbReference>
<dbReference type="Gene3D" id="3.90.79.10">
    <property type="entry name" value="Nucleoside Triphosphate Pyrophosphohydrolase"/>
    <property type="match status" value="1"/>
</dbReference>
<evidence type="ECO:0000256" key="2">
    <source>
        <dbReference type="RuleBase" id="RU003476"/>
    </source>
</evidence>
<comment type="similarity">
    <text evidence="2">Belongs to the Nudix hydrolase family.</text>
</comment>
<dbReference type="PANTHER" id="PTHR43736">
    <property type="entry name" value="ADP-RIBOSE PYROPHOSPHATASE"/>
    <property type="match status" value="1"/>
</dbReference>
<evidence type="ECO:0000313" key="4">
    <source>
        <dbReference type="EMBL" id="NPD92545.1"/>
    </source>
</evidence>
<keyword evidence="1 2" id="KW-0378">Hydrolase</keyword>
<dbReference type="CDD" id="cd04681">
    <property type="entry name" value="NUDIX_Hydrolase"/>
    <property type="match status" value="1"/>
</dbReference>
<dbReference type="EMBL" id="JABKKF010000009">
    <property type="protein sequence ID" value="NPD92545.1"/>
    <property type="molecule type" value="Genomic_DNA"/>
</dbReference>
<dbReference type="InterPro" id="IPR020084">
    <property type="entry name" value="NUDIX_hydrolase_CS"/>
</dbReference>
<dbReference type="InterPro" id="IPR020476">
    <property type="entry name" value="Nudix_hydrolase"/>
</dbReference>
<evidence type="ECO:0000256" key="1">
    <source>
        <dbReference type="ARBA" id="ARBA00022801"/>
    </source>
</evidence>
<comment type="caution">
    <text evidence="4">The sequence shown here is derived from an EMBL/GenBank/DDBJ whole genome shotgun (WGS) entry which is preliminary data.</text>
</comment>
<dbReference type="PANTHER" id="PTHR43736:SF1">
    <property type="entry name" value="DIHYDRONEOPTERIN TRIPHOSPHATE DIPHOSPHATASE"/>
    <property type="match status" value="1"/>
</dbReference>
<feature type="domain" description="Nudix hydrolase" evidence="3">
    <location>
        <begin position="38"/>
        <end position="171"/>
    </location>
</feature>
<dbReference type="InterPro" id="IPR015797">
    <property type="entry name" value="NUDIX_hydrolase-like_dom_sf"/>
</dbReference>
<reference evidence="4 5" key="1">
    <citation type="submission" date="2020-05" db="EMBL/GenBank/DDBJ databases">
        <title>Distinct polysaccharide utilization as determinants for interspecies competition between intestinal Prevotella spp.</title>
        <authorList>
            <person name="Galvez E.J.C."/>
            <person name="Iljazovic A."/>
            <person name="Strowig T."/>
        </authorList>
    </citation>
    <scope>NUCLEOTIDE SEQUENCE [LARGE SCALE GENOMIC DNA]</scope>
    <source>
        <strain evidence="4 5">PMUR</strain>
    </source>
</reference>
<dbReference type="PROSITE" id="PS51462">
    <property type="entry name" value="NUDIX"/>
    <property type="match status" value="1"/>
</dbReference>
<dbReference type="RefSeq" id="WP_172275875.1">
    <property type="nucleotide sequence ID" value="NZ_CASGMU010000013.1"/>
</dbReference>
<dbReference type="PRINTS" id="PR00502">
    <property type="entry name" value="NUDIXFAMILY"/>
</dbReference>
<organism evidence="4 5">
    <name type="scientific">Xylanibacter muris</name>
    <dbReference type="NCBI Taxonomy" id="2736290"/>
    <lineage>
        <taxon>Bacteria</taxon>
        <taxon>Pseudomonadati</taxon>
        <taxon>Bacteroidota</taxon>
        <taxon>Bacteroidia</taxon>
        <taxon>Bacteroidales</taxon>
        <taxon>Prevotellaceae</taxon>
        <taxon>Xylanibacter</taxon>
    </lineage>
</organism>
<gene>
    <name evidence="4" type="ORF">HPS56_09370</name>
</gene>
<name>A0ABX2AQP0_9BACT</name>